<evidence type="ECO:0000256" key="1">
    <source>
        <dbReference type="ARBA" id="ARBA00008751"/>
    </source>
</evidence>
<organism evidence="9">
    <name type="scientific">Streptomyces albus</name>
    <dbReference type="NCBI Taxonomy" id="1888"/>
    <lineage>
        <taxon>Bacteria</taxon>
        <taxon>Bacillati</taxon>
        <taxon>Actinomycetota</taxon>
        <taxon>Actinomycetes</taxon>
        <taxon>Kitasatosporales</taxon>
        <taxon>Streptomycetaceae</taxon>
        <taxon>Streptomyces</taxon>
    </lineage>
</organism>
<dbReference type="EMBL" id="JQ414024">
    <property type="protein sequence ID" value="AFW04552.1"/>
    <property type="molecule type" value="Genomic_DNA"/>
</dbReference>
<dbReference type="AlphaFoldDB" id="L7PK77"/>
<protein>
    <submittedName>
        <fullName evidence="9">Aromatic ring dioxygenase a subunit</fullName>
    </submittedName>
</protein>
<dbReference type="Gene3D" id="3.90.380.10">
    <property type="entry name" value="Naphthalene 1,2-dioxygenase Alpha Subunit, Chain A, domain 1"/>
    <property type="match status" value="1"/>
</dbReference>
<dbReference type="GO" id="GO:0004497">
    <property type="term" value="F:monooxygenase activity"/>
    <property type="evidence" value="ECO:0007669"/>
    <property type="project" value="UniProtKB-ARBA"/>
</dbReference>
<evidence type="ECO:0000256" key="3">
    <source>
        <dbReference type="ARBA" id="ARBA00022723"/>
    </source>
</evidence>
<feature type="domain" description="Rieske" evidence="8">
    <location>
        <begin position="109"/>
        <end position="218"/>
    </location>
</feature>
<evidence type="ECO:0000256" key="7">
    <source>
        <dbReference type="SAM" id="MobiDB-lite"/>
    </source>
</evidence>
<dbReference type="InterPro" id="IPR036922">
    <property type="entry name" value="Rieske_2Fe-2S_sf"/>
</dbReference>
<reference evidence="9" key="1">
    <citation type="journal article" date="2013" name="J. Am. Chem. Soc.">
        <title>Characterization of streptonigrin biosynthesis reveals a cryptic carboxyl methylation and an unusual oxidative cleavage of a N-C bond.</title>
        <authorList>
            <person name="Xu F."/>
            <person name="Kong D."/>
            <person name="He X."/>
            <person name="Zhang Z."/>
            <person name="Han M."/>
            <person name="Xie X."/>
            <person name="Wang P."/>
            <person name="Cheng H."/>
            <person name="Tao M."/>
            <person name="Zhang L."/>
            <person name="Deng Z."/>
            <person name="Lin S."/>
        </authorList>
    </citation>
    <scope>NUCLEOTIDE SEQUENCE</scope>
    <source>
        <strain evidence="9">CGMCC 4.1223</strain>
    </source>
</reference>
<dbReference type="SUPFAM" id="SSF55961">
    <property type="entry name" value="Bet v1-like"/>
    <property type="match status" value="1"/>
</dbReference>
<evidence type="ECO:0000259" key="8">
    <source>
        <dbReference type="PROSITE" id="PS51296"/>
    </source>
</evidence>
<gene>
    <name evidence="9" type="primary">stnB1</name>
</gene>
<dbReference type="PANTHER" id="PTHR43756:SF1">
    <property type="entry name" value="3-PHENYLPROPIONATE_CINNAMIC ACID DIOXYGENASE SUBUNIT ALPHA"/>
    <property type="match status" value="1"/>
</dbReference>
<dbReference type="PANTHER" id="PTHR43756">
    <property type="entry name" value="CHOLINE MONOOXYGENASE, CHLOROPLASTIC"/>
    <property type="match status" value="1"/>
</dbReference>
<sequence length="493" mass="55004">MPRPRIIVKRGGVNDGSEFQGFRPTGETAQSDIPFAPRRTLTVNSRRCHNHRESCAGMPASACPDGGCDMTLSPDFRTDLATGVVDRDIYTSEKIFALEKERIFTRAWQYACTTRDLKKPGDFFTVSIADQPVLVVRGNDGEIRAFHNACTHRGAILTGERCGNQGQVLKCMYHAWAFDLKGDLVGVPYEEGYGPDFDRRAHGLKPVHCDTFHDLVFVALRPAVPSLTDFLGEMAEYLAPYVQGIEPIGRNSWIYHGNWKFWHENFRDDYHAEFTHRSIRDLLAGTTERGWNWGASPGHSVLQWAFPALDPPKYARSLQRFSGVDFSDGVMPVGWNSMLAEGEGGPPEGFEGGEPPEIRQEVLALFPNLDVQPGPKDTPRGMKAGYIQTVTPLGVDRARVDITVYSDIEDDEQTRQGLLENLADTQGSWGKLSCDDTEAAARCQIGVRGEGSRINLFTRGVAPGRGGEGADVRDEYSQREFFRVYQQYLRDES</sequence>
<dbReference type="InterPro" id="IPR001663">
    <property type="entry name" value="Rng_hydr_dOase-A"/>
</dbReference>
<name>L7PK77_9ACTN</name>
<dbReference type="GO" id="GO:0051537">
    <property type="term" value="F:2 iron, 2 sulfur cluster binding"/>
    <property type="evidence" value="ECO:0007669"/>
    <property type="project" value="UniProtKB-KW"/>
</dbReference>
<keyword evidence="5" id="KW-0408">Iron</keyword>
<comment type="similarity">
    <text evidence="1">Belongs to the bacterial ring-hydroxylating dioxygenase alpha subunit family.</text>
</comment>
<keyword evidence="6" id="KW-0411">Iron-sulfur</keyword>
<keyword evidence="4" id="KW-0560">Oxidoreductase</keyword>
<evidence type="ECO:0000256" key="2">
    <source>
        <dbReference type="ARBA" id="ARBA00022714"/>
    </source>
</evidence>
<dbReference type="GO" id="GO:0051213">
    <property type="term" value="F:dioxygenase activity"/>
    <property type="evidence" value="ECO:0007669"/>
    <property type="project" value="UniProtKB-KW"/>
</dbReference>
<dbReference type="PROSITE" id="PS51296">
    <property type="entry name" value="RIESKE"/>
    <property type="match status" value="1"/>
</dbReference>
<dbReference type="PRINTS" id="PR00090">
    <property type="entry name" value="RNGDIOXGNASE"/>
</dbReference>
<dbReference type="GO" id="GO:0016705">
    <property type="term" value="F:oxidoreductase activity, acting on paired donors, with incorporation or reduction of molecular oxygen"/>
    <property type="evidence" value="ECO:0007669"/>
    <property type="project" value="UniProtKB-ARBA"/>
</dbReference>
<accession>L7PK77</accession>
<keyword evidence="3" id="KW-0479">Metal-binding</keyword>
<dbReference type="GO" id="GO:0005506">
    <property type="term" value="F:iron ion binding"/>
    <property type="evidence" value="ECO:0007669"/>
    <property type="project" value="InterPro"/>
</dbReference>
<dbReference type="InterPro" id="IPR015879">
    <property type="entry name" value="Ring_hydroxy_dOase_asu_C_dom"/>
</dbReference>
<keyword evidence="9" id="KW-0223">Dioxygenase</keyword>
<keyword evidence="2" id="KW-0001">2Fe-2S</keyword>
<evidence type="ECO:0000256" key="6">
    <source>
        <dbReference type="ARBA" id="ARBA00023014"/>
    </source>
</evidence>
<evidence type="ECO:0000256" key="4">
    <source>
        <dbReference type="ARBA" id="ARBA00023002"/>
    </source>
</evidence>
<dbReference type="Gene3D" id="2.102.10.10">
    <property type="entry name" value="Rieske [2Fe-2S] iron-sulphur domain"/>
    <property type="match status" value="1"/>
</dbReference>
<proteinExistence type="inferred from homology"/>
<dbReference type="Pfam" id="PF00848">
    <property type="entry name" value="Ring_hydroxyl_A"/>
    <property type="match status" value="1"/>
</dbReference>
<dbReference type="InterPro" id="IPR017941">
    <property type="entry name" value="Rieske_2Fe-2S"/>
</dbReference>
<evidence type="ECO:0000256" key="5">
    <source>
        <dbReference type="ARBA" id="ARBA00023004"/>
    </source>
</evidence>
<dbReference type="CDD" id="cd03469">
    <property type="entry name" value="Rieske_RO_Alpha_N"/>
    <property type="match status" value="1"/>
</dbReference>
<feature type="region of interest" description="Disordered" evidence="7">
    <location>
        <begin position="12"/>
        <end position="32"/>
    </location>
</feature>
<dbReference type="Pfam" id="PF00355">
    <property type="entry name" value="Rieske"/>
    <property type="match status" value="1"/>
</dbReference>
<evidence type="ECO:0000313" key="9">
    <source>
        <dbReference type="EMBL" id="AFW04552.1"/>
    </source>
</evidence>
<dbReference type="SUPFAM" id="SSF50022">
    <property type="entry name" value="ISP domain"/>
    <property type="match status" value="1"/>
</dbReference>